<sequence length="279" mass="30825">MTATTPSTFKSTISLTHITTATILLQIDNVRFLTDPVFGPSGIEHDITHLIPDAEGPLVTSSLEDPTLHLDQLPPIDCILLSHEDHCDNLDPVGRQLLDGRHVVTTMAGAKNLAPRPGVHGIKPWERQIHDIRGVKYDITGTPCVHLPGGEVTGFILHTESFGYAADGRPNAVWVTGDTIYLSELKDMKKKFRIVLAVMNLGAAMVMYPGHEAPLQITMGGRDAARLVREIGIERVVPVHYESWHHFTEFGNELRDVFDREGILDKVSWVVPGVESRVL</sequence>
<evidence type="ECO:0000259" key="2">
    <source>
        <dbReference type="Pfam" id="PF12706"/>
    </source>
</evidence>
<dbReference type="PANTHER" id="PTHR43546">
    <property type="entry name" value="UPF0173 METAL-DEPENDENT HYDROLASE MJ1163-RELATED"/>
    <property type="match status" value="1"/>
</dbReference>
<reference evidence="3 4" key="1">
    <citation type="submission" date="2018-02" db="EMBL/GenBank/DDBJ databases">
        <title>The genomes of Aspergillus section Nigri reveals drivers in fungal speciation.</title>
        <authorList>
            <consortium name="DOE Joint Genome Institute"/>
            <person name="Vesth T.C."/>
            <person name="Nybo J."/>
            <person name="Theobald S."/>
            <person name="Brandl J."/>
            <person name="Frisvad J.C."/>
            <person name="Nielsen K.F."/>
            <person name="Lyhne E.K."/>
            <person name="Kogle M.E."/>
            <person name="Kuo A."/>
            <person name="Riley R."/>
            <person name="Clum A."/>
            <person name="Nolan M."/>
            <person name="Lipzen A."/>
            <person name="Salamov A."/>
            <person name="Henrissat B."/>
            <person name="Wiebenga A."/>
            <person name="De vries R.P."/>
            <person name="Grigoriev I.V."/>
            <person name="Mortensen U.H."/>
            <person name="Andersen M.R."/>
            <person name="Baker S.E."/>
        </authorList>
    </citation>
    <scope>NUCLEOTIDE SEQUENCE [LARGE SCALE GENOMIC DNA]</scope>
    <source>
        <strain evidence="3 4">CBS 121057</strain>
    </source>
</reference>
<dbReference type="Proteomes" id="UP000248423">
    <property type="component" value="Unassembled WGS sequence"/>
</dbReference>
<dbReference type="EMBL" id="KZ826374">
    <property type="protein sequence ID" value="PYI03990.1"/>
    <property type="molecule type" value="Genomic_DNA"/>
</dbReference>
<dbReference type="InterPro" id="IPR036866">
    <property type="entry name" value="RibonucZ/Hydroxyglut_hydro"/>
</dbReference>
<organism evidence="3 4">
    <name type="scientific">Aspergillus sclerotiicarbonarius (strain CBS 121057 / IBT 28362)</name>
    <dbReference type="NCBI Taxonomy" id="1448318"/>
    <lineage>
        <taxon>Eukaryota</taxon>
        <taxon>Fungi</taxon>
        <taxon>Dikarya</taxon>
        <taxon>Ascomycota</taxon>
        <taxon>Pezizomycotina</taxon>
        <taxon>Eurotiomycetes</taxon>
        <taxon>Eurotiomycetidae</taxon>
        <taxon>Eurotiales</taxon>
        <taxon>Aspergillaceae</taxon>
        <taxon>Aspergillus</taxon>
        <taxon>Aspergillus subgen. Circumdati</taxon>
    </lineage>
</organism>
<evidence type="ECO:0000313" key="4">
    <source>
        <dbReference type="Proteomes" id="UP000248423"/>
    </source>
</evidence>
<name>A0A319E3N1_ASPSB</name>
<dbReference type="VEuPathDB" id="FungiDB:BO78DRAFT_321488"/>
<dbReference type="OrthoDB" id="332863at2759"/>
<keyword evidence="4" id="KW-1185">Reference proteome</keyword>
<dbReference type="SUPFAM" id="SSF56281">
    <property type="entry name" value="Metallo-hydrolase/oxidoreductase"/>
    <property type="match status" value="1"/>
</dbReference>
<keyword evidence="1 3" id="KW-0378">Hydrolase</keyword>
<evidence type="ECO:0000256" key="1">
    <source>
        <dbReference type="ARBA" id="ARBA00022801"/>
    </source>
</evidence>
<gene>
    <name evidence="3" type="ORF">BO78DRAFT_321488</name>
</gene>
<dbReference type="PANTHER" id="PTHR43546:SF9">
    <property type="entry name" value="L-ASCORBATE-6-PHOSPHATE LACTONASE ULAG-RELATED"/>
    <property type="match status" value="1"/>
</dbReference>
<evidence type="ECO:0000313" key="3">
    <source>
        <dbReference type="EMBL" id="PYI03990.1"/>
    </source>
</evidence>
<dbReference type="InterPro" id="IPR050114">
    <property type="entry name" value="UPF0173_UPF0282_UlaG_hydrolase"/>
</dbReference>
<dbReference type="InterPro" id="IPR001279">
    <property type="entry name" value="Metallo-B-lactamas"/>
</dbReference>
<dbReference type="GO" id="GO:0016787">
    <property type="term" value="F:hydrolase activity"/>
    <property type="evidence" value="ECO:0007669"/>
    <property type="project" value="UniProtKB-KW"/>
</dbReference>
<dbReference type="AlphaFoldDB" id="A0A319E3N1"/>
<dbReference type="Gene3D" id="3.60.15.10">
    <property type="entry name" value="Ribonuclease Z/Hydroxyacylglutathione hydrolase-like"/>
    <property type="match status" value="1"/>
</dbReference>
<proteinExistence type="predicted"/>
<accession>A0A319E3N1</accession>
<protein>
    <submittedName>
        <fullName evidence="3">Metallo-hydrolase/oxidoreductase</fullName>
    </submittedName>
</protein>
<dbReference type="Pfam" id="PF12706">
    <property type="entry name" value="Lactamase_B_2"/>
    <property type="match status" value="1"/>
</dbReference>
<feature type="domain" description="Metallo-beta-lactamase" evidence="2">
    <location>
        <begin position="31"/>
        <end position="241"/>
    </location>
</feature>